<evidence type="ECO:0000256" key="7">
    <source>
        <dbReference type="ARBA" id="ARBA00022676"/>
    </source>
</evidence>
<keyword evidence="6 15" id="KW-0963">Cytoplasm</keyword>
<evidence type="ECO:0000256" key="8">
    <source>
        <dbReference type="ARBA" id="ARBA00022679"/>
    </source>
</evidence>
<dbReference type="Gene3D" id="3.40.50.2020">
    <property type="match status" value="1"/>
</dbReference>
<dbReference type="UniPathway" id="UPA00591">
    <property type="reaction ID" value="UER00648"/>
</dbReference>
<dbReference type="CDD" id="cd06223">
    <property type="entry name" value="PRTases_typeI"/>
    <property type="match status" value="1"/>
</dbReference>
<evidence type="ECO:0000256" key="10">
    <source>
        <dbReference type="ARBA" id="ARBA00022726"/>
    </source>
</evidence>
<dbReference type="SUPFAM" id="SSF53271">
    <property type="entry name" value="PRTase-like"/>
    <property type="match status" value="1"/>
</dbReference>
<dbReference type="GO" id="GO:0000166">
    <property type="term" value="F:nucleotide binding"/>
    <property type="evidence" value="ECO:0007669"/>
    <property type="project" value="UniProtKB-KW"/>
</dbReference>
<sequence>MKLLFSKEVIARRIGQLAARINRDYGERPVVLVVLLKGAQLFAADLCRHLTCPVRLEFMRVCSYGAETASSGCPRILLDLDEQLRDCHILLVDDILDTGLTLHHLSRHLRQHQPASIRTCVLIDKYERRQVAIAADYAAIELQQGFVVGFGMDYNEQYRNLDAIYCLEAEDLAKESHP</sequence>
<dbReference type="GO" id="GO:0032263">
    <property type="term" value="P:GMP salvage"/>
    <property type="evidence" value="ECO:0007669"/>
    <property type="project" value="TreeGrafter"/>
</dbReference>
<keyword evidence="12 15" id="KW-0460">Magnesium</keyword>
<dbReference type="GO" id="GO:0005829">
    <property type="term" value="C:cytosol"/>
    <property type="evidence" value="ECO:0007669"/>
    <property type="project" value="TreeGrafter"/>
</dbReference>
<keyword evidence="7 15" id="KW-0328">Glycosyltransferase</keyword>
<evidence type="ECO:0000256" key="9">
    <source>
        <dbReference type="ARBA" id="ARBA00022723"/>
    </source>
</evidence>
<comment type="similarity">
    <text evidence="4 15">Belongs to the purine/pyrimidine phosphoribosyltransferase family.</text>
</comment>
<keyword evidence="8 15" id="KW-0808">Transferase</keyword>
<dbReference type="GO" id="GO:0032264">
    <property type="term" value="P:IMP salvage"/>
    <property type="evidence" value="ECO:0007669"/>
    <property type="project" value="UniProtKB-UniPathway"/>
</dbReference>
<keyword evidence="11 15" id="KW-0547">Nucleotide-binding</keyword>
<dbReference type="PANTHER" id="PTHR43340">
    <property type="entry name" value="HYPOXANTHINE-GUANINE PHOSPHORIBOSYLTRANSFERASE"/>
    <property type="match status" value="1"/>
</dbReference>
<comment type="cofactor">
    <cofactor evidence="1 15">
        <name>Mg(2+)</name>
        <dbReference type="ChEBI" id="CHEBI:18420"/>
    </cofactor>
</comment>
<protein>
    <recommendedName>
        <fullName evidence="5 15">Hypoxanthine phosphoribosyltransferase</fullName>
        <ecNumber evidence="5 15">2.4.2.8</ecNumber>
    </recommendedName>
</protein>
<accession>A0A1G7BJA6</accession>
<evidence type="ECO:0000313" key="18">
    <source>
        <dbReference type="Proteomes" id="UP000243205"/>
    </source>
</evidence>
<dbReference type="Proteomes" id="UP000243205">
    <property type="component" value="Unassembled WGS sequence"/>
</dbReference>
<evidence type="ECO:0000259" key="16">
    <source>
        <dbReference type="Pfam" id="PF00156"/>
    </source>
</evidence>
<dbReference type="EMBL" id="FNAQ01000006">
    <property type="protein sequence ID" value="SDE26355.1"/>
    <property type="molecule type" value="Genomic_DNA"/>
</dbReference>
<evidence type="ECO:0000256" key="6">
    <source>
        <dbReference type="ARBA" id="ARBA00022490"/>
    </source>
</evidence>
<evidence type="ECO:0000256" key="4">
    <source>
        <dbReference type="ARBA" id="ARBA00008391"/>
    </source>
</evidence>
<evidence type="ECO:0000256" key="3">
    <source>
        <dbReference type="ARBA" id="ARBA00004669"/>
    </source>
</evidence>
<dbReference type="InterPro" id="IPR050408">
    <property type="entry name" value="HGPRT"/>
</dbReference>
<dbReference type="OrthoDB" id="9802824at2"/>
<evidence type="ECO:0000256" key="1">
    <source>
        <dbReference type="ARBA" id="ARBA00001946"/>
    </source>
</evidence>
<evidence type="ECO:0000256" key="15">
    <source>
        <dbReference type="RuleBase" id="RU364099"/>
    </source>
</evidence>
<dbReference type="GO" id="GO:0052657">
    <property type="term" value="F:guanine phosphoribosyltransferase activity"/>
    <property type="evidence" value="ECO:0007669"/>
    <property type="project" value="RHEA"/>
</dbReference>
<name>A0A1G7BJA6_9BACT</name>
<comment type="subcellular location">
    <subcellularLocation>
        <location evidence="2 15">Cytoplasm</location>
    </subcellularLocation>
</comment>
<keyword evidence="10 15" id="KW-0660">Purine salvage</keyword>
<dbReference type="GO" id="GO:0000287">
    <property type="term" value="F:magnesium ion binding"/>
    <property type="evidence" value="ECO:0007669"/>
    <property type="project" value="TreeGrafter"/>
</dbReference>
<reference evidence="18" key="1">
    <citation type="submission" date="2016-10" db="EMBL/GenBank/DDBJ databases">
        <authorList>
            <person name="Varghese N."/>
            <person name="Submissions S."/>
        </authorList>
    </citation>
    <scope>NUCLEOTIDE SEQUENCE [LARGE SCALE GENOMIC DNA]</scope>
    <source>
        <strain evidence="18">DSM 8987</strain>
    </source>
</reference>
<comment type="catalytic activity">
    <reaction evidence="14">
        <text>IMP + diphosphate = hypoxanthine + 5-phospho-alpha-D-ribose 1-diphosphate</text>
        <dbReference type="Rhea" id="RHEA:17973"/>
        <dbReference type="ChEBI" id="CHEBI:17368"/>
        <dbReference type="ChEBI" id="CHEBI:33019"/>
        <dbReference type="ChEBI" id="CHEBI:58017"/>
        <dbReference type="ChEBI" id="CHEBI:58053"/>
        <dbReference type="EC" id="2.4.2.8"/>
    </reaction>
    <physiologicalReaction direction="right-to-left" evidence="14">
        <dbReference type="Rhea" id="RHEA:17975"/>
    </physiologicalReaction>
</comment>
<keyword evidence="18" id="KW-1185">Reference proteome</keyword>
<organism evidence="17 18">
    <name type="scientific">Desulfuromonas thiophila</name>
    <dbReference type="NCBI Taxonomy" id="57664"/>
    <lineage>
        <taxon>Bacteria</taxon>
        <taxon>Pseudomonadati</taxon>
        <taxon>Thermodesulfobacteriota</taxon>
        <taxon>Desulfuromonadia</taxon>
        <taxon>Desulfuromonadales</taxon>
        <taxon>Desulfuromonadaceae</taxon>
        <taxon>Desulfuromonas</taxon>
    </lineage>
</organism>
<dbReference type="GO" id="GO:0006166">
    <property type="term" value="P:purine ribonucleoside salvage"/>
    <property type="evidence" value="ECO:0007669"/>
    <property type="project" value="UniProtKB-KW"/>
</dbReference>
<evidence type="ECO:0000256" key="11">
    <source>
        <dbReference type="ARBA" id="ARBA00022741"/>
    </source>
</evidence>
<dbReference type="PANTHER" id="PTHR43340:SF1">
    <property type="entry name" value="HYPOXANTHINE PHOSPHORIBOSYLTRANSFERASE"/>
    <property type="match status" value="1"/>
</dbReference>
<dbReference type="RefSeq" id="WP_092077915.1">
    <property type="nucleotide sequence ID" value="NZ_CALFZY010000006.1"/>
</dbReference>
<comment type="pathway">
    <text evidence="3 15">Purine metabolism; IMP biosynthesis via salvage pathway; IMP from hypoxanthine: step 1/1.</text>
</comment>
<evidence type="ECO:0000256" key="2">
    <source>
        <dbReference type="ARBA" id="ARBA00004496"/>
    </source>
</evidence>
<comment type="catalytic activity">
    <reaction evidence="13">
        <text>GMP + diphosphate = guanine + 5-phospho-alpha-D-ribose 1-diphosphate</text>
        <dbReference type="Rhea" id="RHEA:25424"/>
        <dbReference type="ChEBI" id="CHEBI:16235"/>
        <dbReference type="ChEBI" id="CHEBI:33019"/>
        <dbReference type="ChEBI" id="CHEBI:58017"/>
        <dbReference type="ChEBI" id="CHEBI:58115"/>
        <dbReference type="EC" id="2.4.2.8"/>
    </reaction>
    <physiologicalReaction direction="right-to-left" evidence="13">
        <dbReference type="Rhea" id="RHEA:25426"/>
    </physiologicalReaction>
</comment>
<dbReference type="AlphaFoldDB" id="A0A1G7BJA6"/>
<dbReference type="STRING" id="57664.SAMN05661003_10641"/>
<dbReference type="InterPro" id="IPR000836">
    <property type="entry name" value="PRTase_dom"/>
</dbReference>
<keyword evidence="9 15" id="KW-0479">Metal-binding</keyword>
<proteinExistence type="inferred from homology"/>
<dbReference type="EC" id="2.4.2.8" evidence="5 15"/>
<dbReference type="Pfam" id="PF00156">
    <property type="entry name" value="Pribosyltran"/>
    <property type="match status" value="1"/>
</dbReference>
<dbReference type="InterPro" id="IPR029057">
    <property type="entry name" value="PRTase-like"/>
</dbReference>
<evidence type="ECO:0000256" key="13">
    <source>
        <dbReference type="ARBA" id="ARBA00048811"/>
    </source>
</evidence>
<evidence type="ECO:0000256" key="5">
    <source>
        <dbReference type="ARBA" id="ARBA00011895"/>
    </source>
</evidence>
<dbReference type="GO" id="GO:0006178">
    <property type="term" value="P:guanine salvage"/>
    <property type="evidence" value="ECO:0007669"/>
    <property type="project" value="TreeGrafter"/>
</dbReference>
<evidence type="ECO:0000256" key="12">
    <source>
        <dbReference type="ARBA" id="ARBA00022842"/>
    </source>
</evidence>
<dbReference type="GO" id="GO:0004422">
    <property type="term" value="F:hypoxanthine phosphoribosyltransferase activity"/>
    <property type="evidence" value="ECO:0007669"/>
    <property type="project" value="InterPro"/>
</dbReference>
<feature type="domain" description="Phosphoribosyltransferase" evidence="16">
    <location>
        <begin position="10"/>
        <end position="154"/>
    </location>
</feature>
<dbReference type="NCBIfam" id="TIGR01203">
    <property type="entry name" value="HGPRTase"/>
    <property type="match status" value="1"/>
</dbReference>
<evidence type="ECO:0000313" key="17">
    <source>
        <dbReference type="EMBL" id="SDE26355.1"/>
    </source>
</evidence>
<gene>
    <name evidence="17" type="ORF">SAMN05661003_10641</name>
</gene>
<dbReference type="GO" id="GO:0046100">
    <property type="term" value="P:hypoxanthine metabolic process"/>
    <property type="evidence" value="ECO:0007669"/>
    <property type="project" value="TreeGrafter"/>
</dbReference>
<dbReference type="InterPro" id="IPR005904">
    <property type="entry name" value="Hxn_phspho_trans"/>
</dbReference>
<evidence type="ECO:0000256" key="14">
    <source>
        <dbReference type="ARBA" id="ARBA00049402"/>
    </source>
</evidence>